<protein>
    <submittedName>
        <fullName evidence="1">Uncharacterized protein</fullName>
    </submittedName>
</protein>
<evidence type="ECO:0000313" key="1">
    <source>
        <dbReference type="EMBL" id="KKN17464.1"/>
    </source>
</evidence>
<feature type="non-terminal residue" evidence="1">
    <location>
        <position position="1"/>
    </location>
</feature>
<sequence>FKRSGVFKIPMTEIVKIKKFTRRMYTFIKVDSKAGKSYTFWSANMVLGQYLGGKTNELYSLLIQLVM</sequence>
<name>A0A0F9NHL4_9ZZZZ</name>
<accession>A0A0F9NHL4</accession>
<gene>
    <name evidence="1" type="ORF">LCGC14_0965510</name>
</gene>
<comment type="caution">
    <text evidence="1">The sequence shown here is derived from an EMBL/GenBank/DDBJ whole genome shotgun (WGS) entry which is preliminary data.</text>
</comment>
<proteinExistence type="predicted"/>
<organism evidence="1">
    <name type="scientific">marine sediment metagenome</name>
    <dbReference type="NCBI Taxonomy" id="412755"/>
    <lineage>
        <taxon>unclassified sequences</taxon>
        <taxon>metagenomes</taxon>
        <taxon>ecological metagenomes</taxon>
    </lineage>
</organism>
<dbReference type="AlphaFoldDB" id="A0A0F9NHL4"/>
<reference evidence="1" key="1">
    <citation type="journal article" date="2015" name="Nature">
        <title>Complex archaea that bridge the gap between prokaryotes and eukaryotes.</title>
        <authorList>
            <person name="Spang A."/>
            <person name="Saw J.H."/>
            <person name="Jorgensen S.L."/>
            <person name="Zaremba-Niedzwiedzka K."/>
            <person name="Martijn J."/>
            <person name="Lind A.E."/>
            <person name="van Eijk R."/>
            <person name="Schleper C."/>
            <person name="Guy L."/>
            <person name="Ettema T.J."/>
        </authorList>
    </citation>
    <scope>NUCLEOTIDE SEQUENCE</scope>
</reference>
<dbReference type="EMBL" id="LAZR01003517">
    <property type="protein sequence ID" value="KKN17464.1"/>
    <property type="molecule type" value="Genomic_DNA"/>
</dbReference>